<protein>
    <recommendedName>
        <fullName evidence="7">Pesticidal crystal protein Cry22Aa Ig-like domain-containing protein</fullName>
    </recommendedName>
</protein>
<dbReference type="InterPro" id="IPR003305">
    <property type="entry name" value="CenC_carb-bd"/>
</dbReference>
<organism evidence="5 6">
    <name type="scientific">Acholeplasma brassicae</name>
    <dbReference type="NCBI Taxonomy" id="61635"/>
    <lineage>
        <taxon>Bacteria</taxon>
        <taxon>Bacillati</taxon>
        <taxon>Mycoplasmatota</taxon>
        <taxon>Mollicutes</taxon>
        <taxon>Acholeplasmatales</taxon>
        <taxon>Acholeplasmataceae</taxon>
        <taxon>Acholeplasma</taxon>
    </lineage>
</organism>
<evidence type="ECO:0000259" key="4">
    <source>
        <dbReference type="Pfam" id="PF16403"/>
    </source>
</evidence>
<dbReference type="Pfam" id="PF02018">
    <property type="entry name" value="CBM_4_9"/>
    <property type="match status" value="1"/>
</dbReference>
<dbReference type="KEGG" id="abra:BN85300580"/>
<dbReference type="InterPro" id="IPR032179">
    <property type="entry name" value="Cry22Aa_Ig-like"/>
</dbReference>
<proteinExistence type="predicted"/>
<dbReference type="Gene3D" id="2.60.120.260">
    <property type="entry name" value="Galactose-binding domain-like"/>
    <property type="match status" value="2"/>
</dbReference>
<dbReference type="InterPro" id="IPR013783">
    <property type="entry name" value="Ig-like_fold"/>
</dbReference>
<dbReference type="GO" id="GO:0016798">
    <property type="term" value="F:hydrolase activity, acting on glycosyl bonds"/>
    <property type="evidence" value="ECO:0007669"/>
    <property type="project" value="InterPro"/>
</dbReference>
<dbReference type="EMBL" id="FO681348">
    <property type="protein sequence ID" value="CCV65079.1"/>
    <property type="molecule type" value="Genomic_DNA"/>
</dbReference>
<keyword evidence="2" id="KW-0732">Signal</keyword>
<sequence>MKKLWLVILAFTFVFALSACEEQTENKDTVKPVITGANSVTINVGTPFDPTDGVEAEDDVDGVLTDQITITGEVDINKPGDYILTYRVKDKSDNEAIAQRVVTVKGLAGFLNGDFSDGLNGWSSWFNQSQGVNVEYSTEDGVAIIDIKEQSVVMDNNWWDVQLSQKTLSLTAFESYTLRFTVSAEANRKMMVQVQGGGLPQKPIGEHMVDVTTEEQIIEIDFYSTETSTAGVELQFAFGTFHKVQGVPLEEQTILGKVYLKNIEIIAGPELENQAPTLNVGPDVLLPVGATNFLVKGGISVKDDRDQLTINDVIFEDISEVPYEIGQPAQKGTYTFRYTVSDSEGLETVATRKLYVADPFDLPSFDVIDEQTNLPVGYETWFEETRGGLTATTANGVVEIEITNIAPTGGNIWENQFKIMNLAAFMGNYQLSFEAKADTARAIVVAMEGNGGVNLENMQVVKNLTTEWQTYTLDFSVNVNATIKNRNLQFWFGSLVNIEGFTTADDILTTLYFRNIDIVKTDEINYGDEVTFDYVQGFWADNATSVSPETDAIHNRYLAVNPLPMGLLPVGSVITVESGYQYRIIFLEKQGDGFKVVKRLDNSTSPYFEITEGFFDMGQYVSFNVSSVPTVDISMRLEEVASKLKIYHPEGTMDNHIDLEFVVSQGHWALDNTQVTSSNKHLSTNPLTPAFYNFDMVLEVGEGYQFAYVTFGFESGVYTVLSVSEYQTEPLWVNESFSEGKELIAFNVTSVDEESDLTVEDFDSIVSMHPNQIPHVDYELTYSSGYYAASATALTPGTDAFSKGFAGTNILSKMYFDDVEAINIKSGYQARFVFFSYDGYGNYKVTRRTDNLTGMIILDEILWAEDQYVAFNISSLPARDLSLELENLPDQFEYTLKDLVFVSGYWNTNQTQVTTGVNYIASSVLPRTVMNAGNTVTIEEGYEGRVIFLNKEGEGYKVMARSDLFTGTLVLTEAAFKNYQYIAFNLSKKPASNIELEIEVVSTKISFGEFTDELVPHVDQTLSFQTGYYEDNKTKITTGDTTFIKGFGVSNVLSIESLADYSSLTIAEGYQVRVVFLGYDHNTYTVMLRSQNLTGTIVLDEAFIGNYEYIAFNISSIPSRDLSGELESLPSLISFNS</sequence>
<dbReference type="OrthoDB" id="384352at2"/>
<evidence type="ECO:0000259" key="3">
    <source>
        <dbReference type="Pfam" id="PF02018"/>
    </source>
</evidence>
<dbReference type="RefSeq" id="WP_030003953.1">
    <property type="nucleotide sequence ID" value="NC_022549.1"/>
</dbReference>
<keyword evidence="1" id="KW-0378">Hydrolase</keyword>
<dbReference type="InterPro" id="IPR008979">
    <property type="entry name" value="Galactose-bd-like_sf"/>
</dbReference>
<name>U4KSJ9_9MOLU</name>
<gene>
    <name evidence="5" type="ORF">BN85300580</name>
</gene>
<dbReference type="Pfam" id="PF16403">
    <property type="entry name" value="Bact_surface_Ig-like"/>
    <property type="match status" value="1"/>
</dbReference>
<feature type="domain" description="Pesticidal crystal protein Cry22Aa Ig-like" evidence="4">
    <location>
        <begin position="34"/>
        <end position="104"/>
    </location>
</feature>
<dbReference type="AlphaFoldDB" id="U4KSJ9"/>
<evidence type="ECO:0008006" key="7">
    <source>
        <dbReference type="Google" id="ProtNLM"/>
    </source>
</evidence>
<dbReference type="SUPFAM" id="SSF49785">
    <property type="entry name" value="Galactose-binding domain-like"/>
    <property type="match status" value="2"/>
</dbReference>
<dbReference type="Gene3D" id="2.60.40.10">
    <property type="entry name" value="Immunoglobulins"/>
    <property type="match status" value="2"/>
</dbReference>
<keyword evidence="6" id="KW-1185">Reference proteome</keyword>
<evidence type="ECO:0000256" key="1">
    <source>
        <dbReference type="ARBA" id="ARBA00022801"/>
    </source>
</evidence>
<accession>U4KSJ9</accession>
<reference evidence="5 6" key="1">
    <citation type="journal article" date="2013" name="J. Mol. Microbiol. Biotechnol.">
        <title>Analysis of the Complete Genomes of Acholeplasma brassicae , A. palmae and A. laidlawii and Their Comparison to the Obligate Parasites from ' Candidatus Phytoplasma'.</title>
        <authorList>
            <person name="Kube M."/>
            <person name="Siewert C."/>
            <person name="Migdoll A.M."/>
            <person name="Duduk B."/>
            <person name="Holz S."/>
            <person name="Rabus R."/>
            <person name="Seemuller E."/>
            <person name="Mitrovic J."/>
            <person name="Muller I."/>
            <person name="Buttner C."/>
            <person name="Reinhardt R."/>
        </authorList>
    </citation>
    <scope>NUCLEOTIDE SEQUENCE [LARGE SCALE GENOMIC DNA]</scope>
    <source>
        <strain evidence="6">0502</strain>
    </source>
</reference>
<feature type="chain" id="PRO_5004651591" description="Pesticidal crystal protein Cry22Aa Ig-like domain-containing protein" evidence="2">
    <location>
        <begin position="20"/>
        <end position="1137"/>
    </location>
</feature>
<evidence type="ECO:0000313" key="5">
    <source>
        <dbReference type="EMBL" id="CCV65079.1"/>
    </source>
</evidence>
<feature type="domain" description="CBM-cenC" evidence="3">
    <location>
        <begin position="110"/>
        <end position="236"/>
    </location>
</feature>
<feature type="signal peptide" evidence="2">
    <location>
        <begin position="1"/>
        <end position="19"/>
    </location>
</feature>
<dbReference type="HOGENOM" id="CLU_278184_0_0_14"/>
<evidence type="ECO:0000313" key="6">
    <source>
        <dbReference type="Proteomes" id="UP000032737"/>
    </source>
</evidence>
<dbReference type="Proteomes" id="UP000032737">
    <property type="component" value="Chromosome"/>
</dbReference>
<dbReference type="PROSITE" id="PS51257">
    <property type="entry name" value="PROKAR_LIPOPROTEIN"/>
    <property type="match status" value="1"/>
</dbReference>
<evidence type="ECO:0000256" key="2">
    <source>
        <dbReference type="SAM" id="SignalP"/>
    </source>
</evidence>
<dbReference type="STRING" id="61635.BN85300580"/>